<keyword evidence="3" id="KW-0547">Nucleotide-binding</keyword>
<feature type="domain" description="Fido" evidence="8">
    <location>
        <begin position="58"/>
        <end position="204"/>
    </location>
</feature>
<dbReference type="RefSeq" id="WP_151424954.1">
    <property type="nucleotide sequence ID" value="NZ_WBJX01000007.1"/>
</dbReference>
<evidence type="ECO:0000259" key="8">
    <source>
        <dbReference type="PROSITE" id="PS51459"/>
    </source>
</evidence>
<name>A0A7J5AXQ0_9MICO</name>
<evidence type="ECO:0000256" key="3">
    <source>
        <dbReference type="ARBA" id="ARBA00022741"/>
    </source>
</evidence>
<protein>
    <recommendedName>
        <fullName evidence="5">protein adenylyltransferase</fullName>
        <ecNumber evidence="5">2.7.7.108</ecNumber>
    </recommendedName>
</protein>
<dbReference type="GO" id="GO:0051302">
    <property type="term" value="P:regulation of cell division"/>
    <property type="evidence" value="ECO:0007669"/>
    <property type="project" value="TreeGrafter"/>
</dbReference>
<dbReference type="PANTHER" id="PTHR39560">
    <property type="entry name" value="PROTEIN ADENYLYLTRANSFERASE FIC-RELATED"/>
    <property type="match status" value="1"/>
</dbReference>
<dbReference type="EMBL" id="WBJX01000007">
    <property type="protein sequence ID" value="KAB1636243.1"/>
    <property type="molecule type" value="Genomic_DNA"/>
</dbReference>
<dbReference type="EC" id="2.7.7.108" evidence="5"/>
<dbReference type="InterPro" id="IPR003812">
    <property type="entry name" value="Fido"/>
</dbReference>
<organism evidence="9 10">
    <name type="scientific">Pseudoclavibacter terrae</name>
    <dbReference type="NCBI Taxonomy" id="1530195"/>
    <lineage>
        <taxon>Bacteria</taxon>
        <taxon>Bacillati</taxon>
        <taxon>Actinomycetota</taxon>
        <taxon>Actinomycetes</taxon>
        <taxon>Micrococcales</taxon>
        <taxon>Microbacteriaceae</taxon>
        <taxon>Pseudoclavibacter</taxon>
    </lineage>
</organism>
<evidence type="ECO:0000256" key="5">
    <source>
        <dbReference type="ARBA" id="ARBA00034531"/>
    </source>
</evidence>
<evidence type="ECO:0000256" key="6">
    <source>
        <dbReference type="ARBA" id="ARBA00047939"/>
    </source>
</evidence>
<evidence type="ECO:0000256" key="7">
    <source>
        <dbReference type="ARBA" id="ARBA00048696"/>
    </source>
</evidence>
<dbReference type="Proteomes" id="UP000490386">
    <property type="component" value="Unassembled WGS sequence"/>
</dbReference>
<evidence type="ECO:0000313" key="9">
    <source>
        <dbReference type="EMBL" id="KAB1636243.1"/>
    </source>
</evidence>
<dbReference type="PANTHER" id="PTHR39560:SF1">
    <property type="entry name" value="PROTEIN ADENYLYLTRANSFERASE FIC-RELATED"/>
    <property type="match status" value="1"/>
</dbReference>
<reference evidence="9 10" key="1">
    <citation type="submission" date="2019-09" db="EMBL/GenBank/DDBJ databases">
        <title>Phylogeny of genus Pseudoclavibacter and closely related genus.</title>
        <authorList>
            <person name="Li Y."/>
        </authorList>
    </citation>
    <scope>NUCLEOTIDE SEQUENCE [LARGE SCALE GENOMIC DNA]</scope>
    <source>
        <strain evidence="9 10">THG-MD12</strain>
    </source>
</reference>
<dbReference type="GO" id="GO:0070733">
    <property type="term" value="F:AMPylase activity"/>
    <property type="evidence" value="ECO:0007669"/>
    <property type="project" value="UniProtKB-EC"/>
</dbReference>
<accession>A0A7J5AXQ0</accession>
<dbReference type="Pfam" id="PF02661">
    <property type="entry name" value="Fic"/>
    <property type="match status" value="1"/>
</dbReference>
<evidence type="ECO:0000256" key="4">
    <source>
        <dbReference type="ARBA" id="ARBA00022840"/>
    </source>
</evidence>
<dbReference type="Gene3D" id="1.10.3290.10">
    <property type="entry name" value="Fido-like domain"/>
    <property type="match status" value="1"/>
</dbReference>
<dbReference type="GO" id="GO:0005524">
    <property type="term" value="F:ATP binding"/>
    <property type="evidence" value="ECO:0007669"/>
    <property type="project" value="UniProtKB-KW"/>
</dbReference>
<gene>
    <name evidence="9" type="ORF">F8O03_17120</name>
</gene>
<proteinExistence type="predicted"/>
<keyword evidence="10" id="KW-1185">Reference proteome</keyword>
<dbReference type="OrthoDB" id="9813719at2"/>
<evidence type="ECO:0000313" key="10">
    <source>
        <dbReference type="Proteomes" id="UP000490386"/>
    </source>
</evidence>
<keyword evidence="1" id="KW-0808">Transferase</keyword>
<comment type="catalytic activity">
    <reaction evidence="7">
        <text>L-tyrosyl-[protein] + ATP = O-(5'-adenylyl)-L-tyrosyl-[protein] + diphosphate</text>
        <dbReference type="Rhea" id="RHEA:54288"/>
        <dbReference type="Rhea" id="RHEA-COMP:10136"/>
        <dbReference type="Rhea" id="RHEA-COMP:13846"/>
        <dbReference type="ChEBI" id="CHEBI:30616"/>
        <dbReference type="ChEBI" id="CHEBI:33019"/>
        <dbReference type="ChEBI" id="CHEBI:46858"/>
        <dbReference type="ChEBI" id="CHEBI:83624"/>
        <dbReference type="EC" id="2.7.7.108"/>
    </reaction>
</comment>
<evidence type="ECO:0000256" key="1">
    <source>
        <dbReference type="ARBA" id="ARBA00022679"/>
    </source>
</evidence>
<dbReference type="SUPFAM" id="SSF140931">
    <property type="entry name" value="Fic-like"/>
    <property type="match status" value="1"/>
</dbReference>
<comment type="caution">
    <text evidence="9">The sequence shown here is derived from an EMBL/GenBank/DDBJ whole genome shotgun (WGS) entry which is preliminary data.</text>
</comment>
<dbReference type="PROSITE" id="PS51459">
    <property type="entry name" value="FIDO"/>
    <property type="match status" value="1"/>
</dbReference>
<sequence>MASQFSSWDSYFWEPGGPVLRNLYGERDGAVLAQREYAETGKQQAKIELGMTPIPKTYDAEHLRAIHKQLFGNVYEWAGEYRTVGIRRNLSEFAHPADVPQYLSDANRIIRGADWPTMDRDQFAAAAAEVYAYVNQAHPFREGNGRSGKLFMQHVSELSPFRIDYSPAVSGVSPELWNQASMLSGPDRGSYAPQPASLVPVFRAMAVKRPGQSYDVDRG</sequence>
<comment type="catalytic activity">
    <reaction evidence="6">
        <text>L-threonyl-[protein] + ATP = 3-O-(5'-adenylyl)-L-threonyl-[protein] + diphosphate</text>
        <dbReference type="Rhea" id="RHEA:54292"/>
        <dbReference type="Rhea" id="RHEA-COMP:11060"/>
        <dbReference type="Rhea" id="RHEA-COMP:13847"/>
        <dbReference type="ChEBI" id="CHEBI:30013"/>
        <dbReference type="ChEBI" id="CHEBI:30616"/>
        <dbReference type="ChEBI" id="CHEBI:33019"/>
        <dbReference type="ChEBI" id="CHEBI:138113"/>
        <dbReference type="EC" id="2.7.7.108"/>
    </reaction>
</comment>
<dbReference type="AlphaFoldDB" id="A0A7J5AXQ0"/>
<dbReference type="InterPro" id="IPR036597">
    <property type="entry name" value="Fido-like_dom_sf"/>
</dbReference>
<evidence type="ECO:0000256" key="2">
    <source>
        <dbReference type="ARBA" id="ARBA00022695"/>
    </source>
</evidence>
<keyword evidence="2" id="KW-0548">Nucleotidyltransferase</keyword>
<keyword evidence="4" id="KW-0067">ATP-binding</keyword>